<dbReference type="CDD" id="cd17281">
    <property type="entry name" value="RMtype1_S_HpyAXIII_TRD1-CR1_like"/>
    <property type="match status" value="1"/>
</dbReference>
<dbReference type="Proteomes" id="UP000229340">
    <property type="component" value="Plasmid pNP7-2"/>
</dbReference>
<evidence type="ECO:0000313" key="6">
    <source>
        <dbReference type="Proteomes" id="UP000229340"/>
    </source>
</evidence>
<keyword evidence="5" id="KW-0255">Endonuclease</keyword>
<feature type="domain" description="Type I restriction modification DNA specificity" evidence="4">
    <location>
        <begin position="11"/>
        <end position="183"/>
    </location>
</feature>
<dbReference type="Gene3D" id="3.90.220.20">
    <property type="entry name" value="DNA methylase specificity domains"/>
    <property type="match status" value="2"/>
</dbReference>
<dbReference type="InterPro" id="IPR044946">
    <property type="entry name" value="Restrct_endonuc_typeI_TRD_sf"/>
</dbReference>
<organism evidence="5 6">
    <name type="scientific">Faucicola osloensis</name>
    <name type="common">Moraxella osloensis</name>
    <dbReference type="NCBI Taxonomy" id="34062"/>
    <lineage>
        <taxon>Bacteria</taxon>
        <taxon>Pseudomonadati</taxon>
        <taxon>Pseudomonadota</taxon>
        <taxon>Gammaproteobacteria</taxon>
        <taxon>Moraxellales</taxon>
        <taxon>Moraxellaceae</taxon>
        <taxon>Faucicola</taxon>
    </lineage>
</organism>
<evidence type="ECO:0000259" key="4">
    <source>
        <dbReference type="Pfam" id="PF01420"/>
    </source>
</evidence>
<evidence type="ECO:0000256" key="1">
    <source>
        <dbReference type="ARBA" id="ARBA00010923"/>
    </source>
</evidence>
<keyword evidence="5" id="KW-0540">Nuclease</keyword>
<proteinExistence type="inferred from homology"/>
<comment type="similarity">
    <text evidence="1">Belongs to the type-I restriction system S methylase family.</text>
</comment>
<accession>A0A2D2LY65</accession>
<keyword evidence="3" id="KW-0238">DNA-binding</keyword>
<geneLocation type="plasmid" evidence="6">
    <name>pnp7-2</name>
</geneLocation>
<dbReference type="Pfam" id="PF01420">
    <property type="entry name" value="Methylase_S"/>
    <property type="match status" value="2"/>
</dbReference>
<keyword evidence="5" id="KW-0378">Hydrolase</keyword>
<gene>
    <name evidence="5" type="ORF">NP7_11295</name>
</gene>
<feature type="domain" description="Type I restriction modification DNA specificity" evidence="4">
    <location>
        <begin position="211"/>
        <end position="358"/>
    </location>
</feature>
<dbReference type="PANTHER" id="PTHR43140">
    <property type="entry name" value="TYPE-1 RESTRICTION ENZYME ECOKI SPECIFICITY PROTEIN"/>
    <property type="match status" value="1"/>
</dbReference>
<evidence type="ECO:0000256" key="2">
    <source>
        <dbReference type="ARBA" id="ARBA00022747"/>
    </source>
</evidence>
<name>A0A2D2LY65_FAUOS</name>
<dbReference type="GO" id="GO:0004519">
    <property type="term" value="F:endonuclease activity"/>
    <property type="evidence" value="ECO:0007669"/>
    <property type="project" value="UniProtKB-KW"/>
</dbReference>
<dbReference type="PANTHER" id="PTHR43140:SF1">
    <property type="entry name" value="TYPE I RESTRICTION ENZYME ECOKI SPECIFICITY SUBUNIT"/>
    <property type="match status" value="1"/>
</dbReference>
<dbReference type="GO" id="GO:0003677">
    <property type="term" value="F:DNA binding"/>
    <property type="evidence" value="ECO:0007669"/>
    <property type="project" value="UniProtKB-KW"/>
</dbReference>
<keyword evidence="2" id="KW-0680">Restriction system</keyword>
<dbReference type="AlphaFoldDB" id="A0A2D2LY65"/>
<dbReference type="SUPFAM" id="SSF116734">
    <property type="entry name" value="DNA methylase specificity domain"/>
    <property type="match status" value="2"/>
</dbReference>
<dbReference type="InterPro" id="IPR051212">
    <property type="entry name" value="Type-I_RE_S_subunit"/>
</dbReference>
<sequence>MDKLLKGQNVEWHTIEQIFHLRNGYTPSKSNEAYWTNGTIPWFRMEDIRENGNILDSALQQISESAVKGNKLFPKNSFIIATSATIGEHALITVPYLANQRFTNLSLKDDFINRFNIYFLYYYLFKLDEWCRNNTTMSSFASVDMNGFRKFEIPIPPLNVQDEIVRILDAFTAITAELTQELAKEKILREKQYQYYRDKLLSFSDSEIRWKKLGEVVKIKNGKDWKNLGQGDIPVYGSGGIMNYVDKASYDKVSVLIPRKGTITNIFYTEKPFWNVDTIFYTEIDESQIFPKFLFHFMKNFDLTTLSTDSTRPSLTQTTLNKISIPLPSLNEQKRISNILDKFEALTHSITEGLPKEIALREQQYEYYREQLIDFPKN</sequence>
<dbReference type="InterPro" id="IPR000055">
    <property type="entry name" value="Restrct_endonuc_typeI_TRD"/>
</dbReference>
<evidence type="ECO:0000313" key="5">
    <source>
        <dbReference type="EMBL" id="ATR79938.1"/>
    </source>
</evidence>
<dbReference type="CDD" id="cd17288">
    <property type="entry name" value="RMtype1_S_LlaAI06ORF1089P_TRD1-CR1_like"/>
    <property type="match status" value="1"/>
</dbReference>
<evidence type="ECO:0000256" key="3">
    <source>
        <dbReference type="ARBA" id="ARBA00023125"/>
    </source>
</evidence>
<dbReference type="REBASE" id="224359">
    <property type="entry name" value="S.MosNP7ORF11275P"/>
</dbReference>
<protein>
    <submittedName>
        <fullName evidence="5">Restriction endonuclease subunit S</fullName>
    </submittedName>
</protein>
<reference evidence="6" key="1">
    <citation type="submission" date="2017-10" db="EMBL/GenBank/DDBJ databases">
        <title>Complete genome sequence of Moraxella osloensis NP7 isolated from human skin.</title>
        <authorList>
            <person name="Lee K."/>
            <person name="Lim J.Y."/>
            <person name="Hwang I."/>
        </authorList>
    </citation>
    <scope>NUCLEOTIDE SEQUENCE [LARGE SCALE GENOMIC DNA]</scope>
    <source>
        <strain evidence="6">NP7</strain>
        <plasmid evidence="6">pnp7-2</plasmid>
    </source>
</reference>
<dbReference type="GO" id="GO:0009307">
    <property type="term" value="P:DNA restriction-modification system"/>
    <property type="evidence" value="ECO:0007669"/>
    <property type="project" value="UniProtKB-KW"/>
</dbReference>
<dbReference type="EMBL" id="CP024445">
    <property type="protein sequence ID" value="ATR79938.1"/>
    <property type="molecule type" value="Genomic_DNA"/>
</dbReference>
<keyword evidence="5" id="KW-0614">Plasmid</keyword>